<comment type="similarity">
    <text evidence="4">Belongs to the Cob(I)alamin adenosyltransferase family.</text>
</comment>
<evidence type="ECO:0000256" key="4">
    <source>
        <dbReference type="RuleBase" id="RU366026"/>
    </source>
</evidence>
<dbReference type="GO" id="GO:0009236">
    <property type="term" value="P:cobalamin biosynthetic process"/>
    <property type="evidence" value="ECO:0007669"/>
    <property type="project" value="UniProtKB-UniRule"/>
</dbReference>
<organism evidence="6 7">
    <name type="scientific">Candidatus Woesebacteria bacterium RIFOXYB1_FULL_40_26</name>
    <dbReference type="NCBI Taxonomy" id="1802539"/>
    <lineage>
        <taxon>Bacteria</taxon>
        <taxon>Candidatus Woeseibacteriota</taxon>
    </lineage>
</organism>
<keyword evidence="2 4" id="KW-0547">Nucleotide-binding</keyword>
<evidence type="ECO:0000313" key="6">
    <source>
        <dbReference type="EMBL" id="OGM81404.1"/>
    </source>
</evidence>
<keyword evidence="3 4" id="KW-0067">ATP-binding</keyword>
<dbReference type="UniPathway" id="UPA00148">
    <property type="reaction ID" value="UER00233"/>
</dbReference>
<dbReference type="Gene3D" id="1.20.1200.10">
    <property type="entry name" value="Cobalamin adenosyltransferase-like"/>
    <property type="match status" value="1"/>
</dbReference>
<feature type="domain" description="Cobalamin adenosyltransferase-like" evidence="5">
    <location>
        <begin position="3"/>
        <end position="153"/>
    </location>
</feature>
<comment type="pathway">
    <text evidence="4">Cofactor biosynthesis; adenosylcobalamin biosynthesis; adenosylcobalamin from cob(II)yrinate a,c-diamide: step 2/7.</text>
</comment>
<dbReference type="PANTHER" id="PTHR12213:SF0">
    <property type="entry name" value="CORRINOID ADENOSYLTRANSFERASE MMAB"/>
    <property type="match status" value="1"/>
</dbReference>
<dbReference type="GO" id="GO:0008817">
    <property type="term" value="F:corrinoid adenosyltransferase activity"/>
    <property type="evidence" value="ECO:0007669"/>
    <property type="project" value="UniProtKB-UniRule"/>
</dbReference>
<evidence type="ECO:0000259" key="5">
    <source>
        <dbReference type="Pfam" id="PF01923"/>
    </source>
</evidence>
<dbReference type="Proteomes" id="UP000178848">
    <property type="component" value="Unassembled WGS sequence"/>
</dbReference>
<evidence type="ECO:0000256" key="2">
    <source>
        <dbReference type="ARBA" id="ARBA00022741"/>
    </source>
</evidence>
<reference evidence="6 7" key="1">
    <citation type="journal article" date="2016" name="Nat. Commun.">
        <title>Thousands of microbial genomes shed light on interconnected biogeochemical processes in an aquifer system.</title>
        <authorList>
            <person name="Anantharaman K."/>
            <person name="Brown C.T."/>
            <person name="Hug L.A."/>
            <person name="Sharon I."/>
            <person name="Castelle C.J."/>
            <person name="Probst A.J."/>
            <person name="Thomas B.C."/>
            <person name="Singh A."/>
            <person name="Wilkins M.J."/>
            <person name="Karaoz U."/>
            <person name="Brodie E.L."/>
            <person name="Williams K.H."/>
            <person name="Hubbard S.S."/>
            <person name="Banfield J.F."/>
        </authorList>
    </citation>
    <scope>NUCLEOTIDE SEQUENCE [LARGE SCALE GENOMIC DNA]</scope>
</reference>
<gene>
    <name evidence="6" type="ORF">A2361_00415</name>
</gene>
<dbReference type="AlphaFoldDB" id="A0A1F8CYJ4"/>
<accession>A0A1F8CYJ4</accession>
<dbReference type="EMBL" id="MGHZ01000009">
    <property type="protein sequence ID" value="OGM81404.1"/>
    <property type="molecule type" value="Genomic_DNA"/>
</dbReference>
<dbReference type="GO" id="GO:0005524">
    <property type="term" value="F:ATP binding"/>
    <property type="evidence" value="ECO:0007669"/>
    <property type="project" value="UniProtKB-UniRule"/>
</dbReference>
<dbReference type="InterPro" id="IPR016030">
    <property type="entry name" value="CblAdoTrfase-like"/>
</dbReference>
<dbReference type="InterPro" id="IPR029499">
    <property type="entry name" value="PduO-typ"/>
</dbReference>
<comment type="catalytic activity">
    <reaction evidence="4">
        <text>2 cob(II)alamin + reduced [electron-transfer flavoprotein] + 2 ATP = 2 adenosylcob(III)alamin + 2 triphosphate + oxidized [electron-transfer flavoprotein] + 3 H(+)</text>
        <dbReference type="Rhea" id="RHEA:28671"/>
        <dbReference type="Rhea" id="RHEA-COMP:10685"/>
        <dbReference type="Rhea" id="RHEA-COMP:10686"/>
        <dbReference type="ChEBI" id="CHEBI:15378"/>
        <dbReference type="ChEBI" id="CHEBI:16304"/>
        <dbReference type="ChEBI" id="CHEBI:18036"/>
        <dbReference type="ChEBI" id="CHEBI:18408"/>
        <dbReference type="ChEBI" id="CHEBI:30616"/>
        <dbReference type="ChEBI" id="CHEBI:57692"/>
        <dbReference type="ChEBI" id="CHEBI:58307"/>
        <dbReference type="EC" id="2.5.1.17"/>
    </reaction>
</comment>
<evidence type="ECO:0000256" key="1">
    <source>
        <dbReference type="ARBA" id="ARBA00022679"/>
    </source>
</evidence>
<dbReference type="NCBIfam" id="TIGR00636">
    <property type="entry name" value="PduO_Nterm"/>
    <property type="match status" value="1"/>
</dbReference>
<comment type="caution">
    <text evidence="6">The sequence shown here is derived from an EMBL/GenBank/DDBJ whole genome shotgun (WGS) entry which is preliminary data.</text>
</comment>
<keyword evidence="1 4" id="KW-0808">Transferase</keyword>
<name>A0A1F8CYJ4_9BACT</name>
<comment type="catalytic activity">
    <reaction evidence="4">
        <text>2 cob(II)yrinate a,c diamide + reduced [electron-transfer flavoprotein] + 2 ATP = 2 adenosylcob(III)yrinate a,c-diamide + 2 triphosphate + oxidized [electron-transfer flavoprotein] + 3 H(+)</text>
        <dbReference type="Rhea" id="RHEA:11528"/>
        <dbReference type="Rhea" id="RHEA-COMP:10685"/>
        <dbReference type="Rhea" id="RHEA-COMP:10686"/>
        <dbReference type="ChEBI" id="CHEBI:15378"/>
        <dbReference type="ChEBI" id="CHEBI:18036"/>
        <dbReference type="ChEBI" id="CHEBI:30616"/>
        <dbReference type="ChEBI" id="CHEBI:57692"/>
        <dbReference type="ChEBI" id="CHEBI:58307"/>
        <dbReference type="ChEBI" id="CHEBI:58503"/>
        <dbReference type="ChEBI" id="CHEBI:58537"/>
        <dbReference type="EC" id="2.5.1.17"/>
    </reaction>
</comment>
<dbReference type="EC" id="2.5.1.17" evidence="4"/>
<dbReference type="PANTHER" id="PTHR12213">
    <property type="entry name" value="CORRINOID ADENOSYLTRANSFERASE"/>
    <property type="match status" value="1"/>
</dbReference>
<dbReference type="Pfam" id="PF01923">
    <property type="entry name" value="Cob_adeno_trans"/>
    <property type="match status" value="1"/>
</dbReference>
<dbReference type="InterPro" id="IPR036451">
    <property type="entry name" value="CblAdoTrfase-like_sf"/>
</dbReference>
<proteinExistence type="inferred from homology"/>
<sequence length="169" mass="19160">MAIYTKRGDRGETSLYDPRNSQYIRISKDSLKIAAIGATDELNSFLGIIGNLSFIQKDLFTINSILAGAHLRFPTSKTKKLERQLDKFEGSLPVLKNFIIYGGGKVGSFLFFARALSRRAERAVVALSKIEEIKPEILTYLNRLSDFLFMLARDSNYKEGIKEEVWKKS</sequence>
<evidence type="ECO:0000256" key="3">
    <source>
        <dbReference type="ARBA" id="ARBA00022840"/>
    </source>
</evidence>
<keyword evidence="4" id="KW-0169">Cobalamin biosynthesis</keyword>
<evidence type="ECO:0000313" key="7">
    <source>
        <dbReference type="Proteomes" id="UP000178848"/>
    </source>
</evidence>
<protein>
    <recommendedName>
        <fullName evidence="4">Corrinoid adenosyltransferase</fullName>
        <ecNumber evidence="4">2.5.1.17</ecNumber>
    </recommendedName>
    <alternativeName>
        <fullName evidence="4">Cob(II)alamin adenosyltransferase</fullName>
    </alternativeName>
    <alternativeName>
        <fullName evidence="4">Cob(II)yrinic acid a,c-diamide adenosyltransferase</fullName>
    </alternativeName>
    <alternativeName>
        <fullName evidence="4">Cobinamide/cobalamin adenosyltransferase</fullName>
    </alternativeName>
</protein>
<dbReference type="SUPFAM" id="SSF89028">
    <property type="entry name" value="Cobalamin adenosyltransferase-like"/>
    <property type="match status" value="1"/>
</dbReference>